<dbReference type="EMBL" id="CP158165">
    <property type="protein sequence ID" value="XBV26763.1"/>
    <property type="molecule type" value="Genomic_DNA"/>
</dbReference>
<gene>
    <name evidence="1" type="ORF">ABN611_10140</name>
</gene>
<reference evidence="1" key="1">
    <citation type="submission" date="2024-06" db="EMBL/GenBank/DDBJ databases">
        <title>Kribbella sp. strain HUAS MG21 genome sequences.</title>
        <authorList>
            <person name="Mo P."/>
        </authorList>
    </citation>
    <scope>NUCLEOTIDE SEQUENCE</scope>
    <source>
        <strain evidence="1">HUAS MG21</strain>
    </source>
</reference>
<accession>A0AAU7TJE8</accession>
<dbReference type="RefSeq" id="WP_350279558.1">
    <property type="nucleotide sequence ID" value="NZ_CP158165.1"/>
</dbReference>
<name>A0AAU7TJE8_9ACTN</name>
<evidence type="ECO:0000313" key="1">
    <source>
        <dbReference type="EMBL" id="XBV26763.1"/>
    </source>
</evidence>
<dbReference type="AlphaFoldDB" id="A0AAU7TJE8"/>
<organism evidence="1">
    <name type="scientific">Kribbella sp. HUAS MG21</name>
    <dbReference type="NCBI Taxonomy" id="3160966"/>
    <lineage>
        <taxon>Bacteria</taxon>
        <taxon>Bacillati</taxon>
        <taxon>Actinomycetota</taxon>
        <taxon>Actinomycetes</taxon>
        <taxon>Propionibacteriales</taxon>
        <taxon>Kribbellaceae</taxon>
        <taxon>Kribbella</taxon>
    </lineage>
</organism>
<proteinExistence type="predicted"/>
<sequence length="185" mass="20241">MPVLAEIVAEDGAGWLRLDGRLSAGETGRLVELWLGEAAAPRESVERILQDSERSVFGGVRLTDPATGAQVLPGCCLLLEDWRTWVDAKPDLGHDGPWPEVDDAGLTIWPRGDEDWRAEAVREGQPVRVLRSEMPRICRMVQADLEGLLEALARWAGNHCPELTDALVAHADRTFAVTASLDGLE</sequence>
<protein>
    <submittedName>
        <fullName evidence="1">Uncharacterized protein</fullName>
    </submittedName>
</protein>